<feature type="domain" description="NAD(P)-binding" evidence="1">
    <location>
        <begin position="13"/>
        <end position="332"/>
    </location>
</feature>
<protein>
    <submittedName>
        <fullName evidence="2">CDP-glucose 4,6-dehydratase</fullName>
        <ecNumber evidence="2">4.2.1.45</ecNumber>
    </submittedName>
</protein>
<dbReference type="InterPro" id="IPR016040">
    <property type="entry name" value="NAD(P)-bd_dom"/>
</dbReference>
<dbReference type="Pfam" id="PF16363">
    <property type="entry name" value="GDP_Man_Dehyd"/>
    <property type="match status" value="1"/>
</dbReference>
<accession>A0ABY4CEV1</accession>
<proteinExistence type="predicted"/>
<dbReference type="InterPro" id="IPR036291">
    <property type="entry name" value="NAD(P)-bd_dom_sf"/>
</dbReference>
<keyword evidence="2" id="KW-0456">Lyase</keyword>
<evidence type="ECO:0000259" key="1">
    <source>
        <dbReference type="Pfam" id="PF16363"/>
    </source>
</evidence>
<dbReference type="EMBL" id="CP089291">
    <property type="protein sequence ID" value="UOF88814.1"/>
    <property type="molecule type" value="Genomic_DNA"/>
</dbReference>
<dbReference type="Gene3D" id="3.40.50.720">
    <property type="entry name" value="NAD(P)-binding Rossmann-like Domain"/>
    <property type="match status" value="1"/>
</dbReference>
<reference evidence="2" key="1">
    <citation type="submission" date="2021-12" db="EMBL/GenBank/DDBJ databases">
        <title>Alicyclobacillaceae gen. nov., sp. nov., isolated from chalcocite enrichment system.</title>
        <authorList>
            <person name="Jiang Z."/>
        </authorList>
    </citation>
    <scope>NUCLEOTIDE SEQUENCE</scope>
    <source>
        <strain evidence="2">MYW30-H2</strain>
    </source>
</reference>
<dbReference type="EC" id="4.2.1.45" evidence="2"/>
<evidence type="ECO:0000313" key="3">
    <source>
        <dbReference type="Proteomes" id="UP000830167"/>
    </source>
</evidence>
<keyword evidence="3" id="KW-1185">Reference proteome</keyword>
<dbReference type="Proteomes" id="UP000830167">
    <property type="component" value="Chromosome"/>
</dbReference>
<organism evidence="2 3">
    <name type="scientific">Fodinisporobacter ferrooxydans</name>
    <dbReference type="NCBI Taxonomy" id="2901836"/>
    <lineage>
        <taxon>Bacteria</taxon>
        <taxon>Bacillati</taxon>
        <taxon>Bacillota</taxon>
        <taxon>Bacilli</taxon>
        <taxon>Bacillales</taxon>
        <taxon>Alicyclobacillaceae</taxon>
        <taxon>Fodinisporobacter</taxon>
    </lineage>
</organism>
<dbReference type="PANTHER" id="PTHR43000">
    <property type="entry name" value="DTDP-D-GLUCOSE 4,6-DEHYDRATASE-RELATED"/>
    <property type="match status" value="1"/>
</dbReference>
<gene>
    <name evidence="2" type="primary">rfbG</name>
    <name evidence="2" type="ORF">LSG31_12765</name>
</gene>
<dbReference type="InterPro" id="IPR013445">
    <property type="entry name" value="CDP_4_6_deHydtase"/>
</dbReference>
<evidence type="ECO:0000313" key="2">
    <source>
        <dbReference type="EMBL" id="UOF88814.1"/>
    </source>
</evidence>
<dbReference type="SUPFAM" id="SSF51735">
    <property type="entry name" value="NAD(P)-binding Rossmann-fold domains"/>
    <property type="match status" value="1"/>
</dbReference>
<dbReference type="RefSeq" id="WP_347435492.1">
    <property type="nucleotide sequence ID" value="NZ_CP089291.1"/>
</dbReference>
<dbReference type="CDD" id="cd05252">
    <property type="entry name" value="CDP_GD_SDR_e"/>
    <property type="match status" value="1"/>
</dbReference>
<dbReference type="GO" id="GO:0047733">
    <property type="term" value="F:CDP-glucose 4,6-dehydratase activity"/>
    <property type="evidence" value="ECO:0007669"/>
    <property type="project" value="UniProtKB-EC"/>
</dbReference>
<dbReference type="NCBIfam" id="TIGR02622">
    <property type="entry name" value="CDP_4_6_dhtase"/>
    <property type="match status" value="1"/>
</dbReference>
<name>A0ABY4CEV1_9BACL</name>
<sequence>MLDVDFWKNKNVLVTGHTGFKGSWLCLWLHALGAKVTGYALSPPSRPNVFQLCEIGDLVTSVIDDIRNKQRLQAIVSEKSPEIIIHLAAQPLVQESYHDPAETYEINAMGTVYLFEAIRHSAREGKGAKAVVNVTSDKCYKDQEWIWGYRENDPLGGFDPYSNSKACSELITASYRNSFFHHDDFAVHGVALASARAGNVIGGGDFAALRLVPDCMRSLLKHEPITIRNPAAVRPWQHVLEPLGGYLMLAQKLYECGTQFAEEWNFGPNDNDARTVEWVVGKICEKWGSDAIYEIDQNQHPHETHYLTLDCSKAKTKLGWHPVWNLEQAIDKVIEWTRAYRENHNIRHVCLKQMEDYMNCFDQ</sequence>
<dbReference type="Gene3D" id="3.90.25.10">
    <property type="entry name" value="UDP-galactose 4-epimerase, domain 1"/>
    <property type="match status" value="1"/>
</dbReference>